<evidence type="ECO:0000256" key="5">
    <source>
        <dbReference type="ARBA" id="ARBA00022553"/>
    </source>
</evidence>
<dbReference type="GO" id="GO:0009403">
    <property type="term" value="P:toxin biosynthetic process"/>
    <property type="evidence" value="ECO:0007669"/>
    <property type="project" value="UniProtKB-ARBA"/>
</dbReference>
<dbReference type="NCBIfam" id="TIGR01733">
    <property type="entry name" value="AA-adenyl-dom"/>
    <property type="match status" value="2"/>
</dbReference>
<keyword evidence="6" id="KW-0436">Ligase</keyword>
<dbReference type="CDD" id="cd19531">
    <property type="entry name" value="LCL_NRPS-like"/>
    <property type="match status" value="1"/>
</dbReference>
<comment type="similarity">
    <text evidence="3">Belongs to the ATP-dependent AMP-binding enzyme family.</text>
</comment>
<dbReference type="Gene3D" id="2.30.38.10">
    <property type="entry name" value="Luciferase, Domain 3"/>
    <property type="match status" value="1"/>
</dbReference>
<dbReference type="Pfam" id="PF13193">
    <property type="entry name" value="AMP-binding_C"/>
    <property type="match status" value="1"/>
</dbReference>
<dbReference type="SUPFAM" id="SSF52777">
    <property type="entry name" value="CoA-dependent acyltransferases"/>
    <property type="match status" value="8"/>
</dbReference>
<sequence length="3563" mass="403913">MNDSPKPLTNLSLDEKRLLLRRLLEEKKREQAATEFHPLSYGQQALWSLYQLEPGSTAYTIFCALQFTAPVNKTALHQALEAIITRHAILRTTYVVRDGIPYQQIHPMLKPALETHSVAYVTPAFLREQASNPFDLEKGPVLRLHLYHSLQTEQDVLLLVFHHIAIDLWSLELVIQDLETAYKALSSGRQPAFAPVRMSYLDYTYRQRKRMSETPGKRLGAYWTRQLQGAPPVLQLPLDSPRPPMQTYQGARYSFTLDAHMTQHLRELAKTEKTTLYTLLLTAFATLLYRYTNQKDILIGSPTAGRDEAELAGVIGYLVNPVVLRAQFSEHMEFRTLLSQMRVTVAQALEHGEYPFPLLVKQLQITRDPGRSPLFQVAFSLEKEQQRAEHDAAFHILSGEQLGAEFDLTLQIFEGDEHITACWRYNSDLFREATMARMAGHFQELLKAICASPNALLDSYPLLSAAEQQRMLRDWNKTTLPYPEALCMHHLFEQQVEQTPQATALICGTTRLTYQQLNQRANQLARLLQHHGVGPEVPVGIYLPRTEDIVVALLATLKAGGTYIPLDPAYPAERIRFILQDSRASIVLTRSELAPIFQQGCTLIRLDERRERSLPMENLTVSLSPESLAYSIYTSGSTGLPKGVALEHRNAVAFLTWVCHAFSKEDLAGVAVSTSICFDLSIFEIFAPLSCGGAAILTENALQIPDAAARDEITLINTVPSAIAALVQQGLTLERLRIINLAGEPLQARLVDQLYKELAVQQVNDLYGPSECTTYSTYTLRRQGKPPTIGRPISNTRIYILNEQLQAVPPGVVGELYIGGAGVSRGYLHRPELTAERFLPDPYNDGKEGARMYRTGDLARFTVDGEIEFLGRADLQIKIRGYRIELEEIEHHLSTFPGLKEGVVMVKELAGGKQLVAYVVPETGQPLASSDIRAHLLQYLPDYMIPALFIQLQALPLTANGKIDRQALPEPEAHESEKLYTAPRTKNEQILAEIWAEVLGVERVGINETFFELGGDSILSMQVVSKARSKGLHFTSRDIFRYKTIAELAVHTSDTHMLQAEQGVVVGRVPLTPIGHWFFEQHFTNPHHWNQALLLQARQPLDNKRLQKAVACLQEHHDALRLRFQLTANGWEQSIAEAKGLHAPYAYVDLSPLPAAQQESIMQQVMDQLQTSINLENGPLFWVVLFHFGEGQPDKLFFTAHHLAVDGVSWRILLEDIQTAYSQSGTGTTPSLPAKTTSLKQWAERLQIYAQDAPHVPENQYWFAQVGNNHSHPLLPIAHPGGSNTEGDAHTVSVALSTAVTHHLLHTLPRRYRIQPEEVQITALALALSASAGRETIVLDLEGHGREHLFDECDLARTVGWFTSLYPVHLSLSERTPVQALKQVRAQLQKIPQRGMTYGILRYLSGEKQLAQLSTSEVLFNYLGHFDLATDTNALFETALSFPGNLRSPDARRSHILEINTMLLQGQLHIHWTCSKHQFSHDVIAQLARDMLHFIEQIVSEHSTFQNIYTLADFPLIDLSQQQLDHLVYRLQQGGHELAEYAIEELLPLSPSLQGMLLSSLTEETDKYREQFVCTLHGSLSIEQLQHRWHELVSLHAALRSSFVWDPAPLQIIWSDRPASQKELQFYNWLSLPSAQQDEALQKVLATERERCNLSIGPLITLTLCQLDEAAFKLVLTYHHLVLDGWSLSLLLDALFAPALPTQSAPYNIYMRWLQKQDLTAAEHFWRSQLAHFTQPTCLGVEATTHCYAEQTVQLDAEGTHRLQTTLQRQHITLNTLFQGLWALLLAHYLDRDDIAFGVTTAGRPAEIAGIETIIGCFINTILLRLNVQHKQDFWSWLAEIQESFAETQQFQYCSAGQIHQWSDVPATKALYDSILVFENYPLGERHITSRNLTLHLRDAFYQGARTEYALTLMILPGSALRVRAIYDRERLDEAFVEHILQQLTMLLRSIADRGQVQDLFSLLPAETRGSRKVVVAHTEKAEVATPQTQTERRLATIWQQTLGLEMVDTRSNFFMLGGHSLLATALIARIQDEFQVSLSLTKLFAAPTIVEQAQEIDLLLRSQQADNSVNLPELVPAPQERFQPFPLTDVQYAYWVGQNNMFALGNTAAHLYAEVDAPDLDLELFQRCWQRLIERHEMLRMIVTEDGQQRILADVPSYKIQTVDLRDHPDRDSELKRIREEMAHHILPAERWPLFDIRASLLNDHCTRLHFSFDLLICDAFSLQIISRELTQLYQHPESELPALDLSFRDYILHERALRSLPVYTQSLAYWRQRLSSLPPAPILPLVKQPEEIERPRFQRRSTRMSRTNWQRLKTYAMEEGLTPSTLLLAAFARTLASWCNEDHFTLNLTIFHRLPLHPQVNEVLGDFTSLILLEVAPQEQLSFLKWAKQLQLQLWQDLDNRYVSGVQVLRELAQKQQESGTLFMPVVFTSVLPPTSDTTIEPWLGKLGTLTYSISQTPQVWLDHQVTEENGELVLLWDAVEELFPPGLLDDMFSSYCTLLQTLGQARESWNRRTPHTLLPLPQQEMITSINTIAEQPEKVLLHTPFLQQVRKRPEHVSLITAQRSFSYLDLYTHAYQLSQQLKQHKVRPNTLIAIVMEKGWEQIVATLGVLFAGAAYLPIDARQPQERIHYMLEHGDVPVVLTQPQFKDRLSWPEQVHVLAITDDLVQAPVACQEHAEQEPEDIAYVIYTSGSTGHPKGVVIDHQAAMNTILDINRRFQVTEQDRVFALSSLSFDLSVYDIFGALAAGATIVLPQATETRDPAAWCRAIQQHRVTIWNSVPALMSMLVEYAQGSAYSLPQTIRLVLLSGDWIPLSLPEQITALFSEASVISLGGATEASIWSIYYPITSIQPEWKSIPYGKPLTNQQFYVFNKAFELCPTWVPGQLYIGGHGLAQGYWRDPQKTHASFIRHPVTGERLYKTGDLGRYLPDGNIEFLGREDFQVKVGGYRIEPGEIEVALVQLPEIDSAIVTAVGEQFEHKRLLAYVIPAQQATGSAFDWNQLQACWQEHIHTFSIPSVTPEVIETEQKLEEVLILAVCKALRDMGVYHTAAESYTLDELMEVCKIHPRYRKWLTRNMALLTKRGLLVQTRERFEAREPLPATDITEVWHQYHETAAKVTNQALLQLGWLEHVSETPPPTVTRLSAILREDVHSAEIYVSSETVASYRFFHYCNLLARQITADLVQHYPAPRKLRVLEVGAGFGTTTEYILPAFPAERTNFVFTDISRYFLQEARTKFAHYPFMTYDILNIEENPQAQGYDLHSFDLIIASSVLHATARIEQSLAHIRSLLAPNGLLLLLEETAFHPSFDLAMGLQQGFDRFEDTEIRWPHPLLSRAQWAEILKKQGFQTSINLHQPGSITDYFGLDLILAQGPNTVRTLQSEHILESLRKRLPEYMLPTSIIPLERFPLTANGKVDRKRLPLPAQPARQQEVSEAVPRSCSPTEARLIEIWCDLLDLERVALDANFFQLGGDSLLATRLLSRIRSVFDLELPLQSIFSNPTISMLATKLDQQKKEKNVPSSSITTLASQTRNDLLKQIDQLSADEVRSLLKQMLTAKEENE</sequence>
<dbReference type="InterPro" id="IPR001242">
    <property type="entry name" value="Condensation_dom"/>
</dbReference>
<evidence type="ECO:0000259" key="9">
    <source>
        <dbReference type="PROSITE" id="PS50075"/>
    </source>
</evidence>
<keyword evidence="8" id="KW-0045">Antibiotic biosynthesis</keyword>
<dbReference type="GO" id="GO:0031177">
    <property type="term" value="F:phosphopantetheine binding"/>
    <property type="evidence" value="ECO:0007669"/>
    <property type="project" value="InterPro"/>
</dbReference>
<dbReference type="Pfam" id="PF08242">
    <property type="entry name" value="Methyltransf_12"/>
    <property type="match status" value="1"/>
</dbReference>
<dbReference type="GO" id="GO:0043041">
    <property type="term" value="P:amino acid activation for nonribosomal peptide biosynthetic process"/>
    <property type="evidence" value="ECO:0007669"/>
    <property type="project" value="TreeGrafter"/>
</dbReference>
<evidence type="ECO:0000256" key="7">
    <source>
        <dbReference type="ARBA" id="ARBA00022737"/>
    </source>
</evidence>
<proteinExistence type="inferred from homology"/>
<evidence type="ECO:0000256" key="4">
    <source>
        <dbReference type="ARBA" id="ARBA00022450"/>
    </source>
</evidence>
<evidence type="ECO:0000256" key="3">
    <source>
        <dbReference type="ARBA" id="ARBA00006432"/>
    </source>
</evidence>
<dbReference type="InterPro" id="IPR013217">
    <property type="entry name" value="Methyltransf_12"/>
</dbReference>
<dbReference type="NCBIfam" id="TIGR01720">
    <property type="entry name" value="NRPS-para261"/>
    <property type="match status" value="1"/>
</dbReference>
<dbReference type="GO" id="GO:0016874">
    <property type="term" value="F:ligase activity"/>
    <property type="evidence" value="ECO:0007669"/>
    <property type="project" value="UniProtKB-KW"/>
</dbReference>
<dbReference type="Gene3D" id="1.10.1200.10">
    <property type="entry name" value="ACP-like"/>
    <property type="match status" value="2"/>
</dbReference>
<dbReference type="InterPro" id="IPR029058">
    <property type="entry name" value="AB_hydrolase_fold"/>
</dbReference>
<dbReference type="Pfam" id="PF00550">
    <property type="entry name" value="PP-binding"/>
    <property type="match status" value="3"/>
</dbReference>
<dbReference type="InterPro" id="IPR009081">
    <property type="entry name" value="PP-bd_ACP"/>
</dbReference>
<organism evidence="10">
    <name type="scientific">Thermosporothrix sp. COM3</name>
    <dbReference type="NCBI Taxonomy" id="2490863"/>
    <lineage>
        <taxon>Bacteria</taxon>
        <taxon>Bacillati</taxon>
        <taxon>Chloroflexota</taxon>
        <taxon>Ktedonobacteria</taxon>
        <taxon>Ktedonobacterales</taxon>
        <taxon>Thermosporotrichaceae</taxon>
        <taxon>Thermosporothrix</taxon>
    </lineage>
</organism>
<name>A0A455SI89_9CHLR</name>
<dbReference type="InterPro" id="IPR045851">
    <property type="entry name" value="AMP-bd_C_sf"/>
</dbReference>
<dbReference type="Gene3D" id="3.30.559.10">
    <property type="entry name" value="Chloramphenicol acetyltransferase-like domain"/>
    <property type="match status" value="4"/>
</dbReference>
<dbReference type="InterPro" id="IPR036736">
    <property type="entry name" value="ACP-like_sf"/>
</dbReference>
<dbReference type="FunFam" id="3.30.559.30:FF:000006">
    <property type="entry name" value="Yersiniabactin polyketide/non-ribosomal peptide synthetase"/>
    <property type="match status" value="1"/>
</dbReference>
<dbReference type="PROSITE" id="PS50075">
    <property type="entry name" value="CARRIER"/>
    <property type="match status" value="3"/>
</dbReference>
<comment type="cofactor">
    <cofactor evidence="1">
        <name>pantetheine 4'-phosphate</name>
        <dbReference type="ChEBI" id="CHEBI:47942"/>
    </cofactor>
</comment>
<feature type="domain" description="Carrier" evidence="9">
    <location>
        <begin position="1986"/>
        <end position="2061"/>
    </location>
</feature>
<keyword evidence="4" id="KW-0596">Phosphopantetheine</keyword>
<dbReference type="NCBIfam" id="NF003417">
    <property type="entry name" value="PRK04813.1"/>
    <property type="match status" value="3"/>
</dbReference>
<dbReference type="SUPFAM" id="SSF53335">
    <property type="entry name" value="S-adenosyl-L-methionine-dependent methyltransferases"/>
    <property type="match status" value="1"/>
</dbReference>
<dbReference type="FunFam" id="3.30.300.30:FF:000010">
    <property type="entry name" value="Enterobactin synthetase component F"/>
    <property type="match status" value="1"/>
</dbReference>
<dbReference type="InterPro" id="IPR000873">
    <property type="entry name" value="AMP-dep_synth/lig_dom"/>
</dbReference>
<dbReference type="GO" id="GO:0005737">
    <property type="term" value="C:cytoplasm"/>
    <property type="evidence" value="ECO:0007669"/>
    <property type="project" value="TreeGrafter"/>
</dbReference>
<dbReference type="InterPro" id="IPR020806">
    <property type="entry name" value="PKS_PP-bd"/>
</dbReference>
<dbReference type="GO" id="GO:0008610">
    <property type="term" value="P:lipid biosynthetic process"/>
    <property type="evidence" value="ECO:0007669"/>
    <property type="project" value="UniProtKB-ARBA"/>
</dbReference>
<dbReference type="Pfam" id="PF00668">
    <property type="entry name" value="Condensation"/>
    <property type="match status" value="4"/>
</dbReference>
<dbReference type="InterPro" id="IPR010060">
    <property type="entry name" value="NRPS_synth"/>
</dbReference>
<dbReference type="SMART" id="SM00823">
    <property type="entry name" value="PKS_PP"/>
    <property type="match status" value="3"/>
</dbReference>
<evidence type="ECO:0000256" key="1">
    <source>
        <dbReference type="ARBA" id="ARBA00001957"/>
    </source>
</evidence>
<dbReference type="PROSITE" id="PS00012">
    <property type="entry name" value="PHOSPHOPANTETHEINE"/>
    <property type="match status" value="3"/>
</dbReference>
<dbReference type="SUPFAM" id="SSF47336">
    <property type="entry name" value="ACP-like"/>
    <property type="match status" value="3"/>
</dbReference>
<dbReference type="InterPro" id="IPR029063">
    <property type="entry name" value="SAM-dependent_MTases_sf"/>
</dbReference>
<dbReference type="FunFam" id="3.40.50.12780:FF:000012">
    <property type="entry name" value="Non-ribosomal peptide synthetase"/>
    <property type="match status" value="2"/>
</dbReference>
<dbReference type="CDD" id="cd12115">
    <property type="entry name" value="A_NRPS_Sfm_like"/>
    <property type="match status" value="1"/>
</dbReference>
<dbReference type="InterPro" id="IPR042099">
    <property type="entry name" value="ANL_N_sf"/>
</dbReference>
<dbReference type="CDD" id="cd19535">
    <property type="entry name" value="Cyc_NRPS"/>
    <property type="match status" value="1"/>
</dbReference>
<dbReference type="Gene3D" id="3.30.300.30">
    <property type="match status" value="3"/>
</dbReference>
<evidence type="ECO:0000256" key="8">
    <source>
        <dbReference type="ARBA" id="ARBA00023194"/>
    </source>
</evidence>
<dbReference type="PANTHER" id="PTHR45527:SF14">
    <property type="entry name" value="PLIPASTATIN SYNTHASE SUBUNIT B"/>
    <property type="match status" value="1"/>
</dbReference>
<dbReference type="CDD" id="cd12114">
    <property type="entry name" value="A_NRPS_TlmIV_like"/>
    <property type="match status" value="1"/>
</dbReference>
<evidence type="ECO:0000313" key="10">
    <source>
        <dbReference type="EMBL" id="BBH87051.1"/>
    </source>
</evidence>
<dbReference type="InterPro" id="IPR010071">
    <property type="entry name" value="AA_adenyl_dom"/>
</dbReference>
<dbReference type="GO" id="GO:0017000">
    <property type="term" value="P:antibiotic biosynthetic process"/>
    <property type="evidence" value="ECO:0007669"/>
    <property type="project" value="UniProtKB-KW"/>
</dbReference>
<dbReference type="InterPro" id="IPR023213">
    <property type="entry name" value="CAT-like_dom_sf"/>
</dbReference>
<dbReference type="InterPro" id="IPR025110">
    <property type="entry name" value="AMP-bd_C"/>
</dbReference>
<keyword evidence="5" id="KW-0597">Phosphoprotein</keyword>
<evidence type="ECO:0000256" key="6">
    <source>
        <dbReference type="ARBA" id="ARBA00022598"/>
    </source>
</evidence>
<protein>
    <recommendedName>
        <fullName evidence="9">Carrier domain-containing protein</fullName>
    </recommendedName>
</protein>
<dbReference type="CDD" id="cd02440">
    <property type="entry name" value="AdoMet_MTases"/>
    <property type="match status" value="1"/>
</dbReference>
<dbReference type="PROSITE" id="PS00455">
    <property type="entry name" value="AMP_BINDING"/>
    <property type="match status" value="1"/>
</dbReference>
<gene>
    <name evidence="10" type="ORF">KTC_18020</name>
</gene>
<dbReference type="FunFam" id="2.30.38.10:FF:000001">
    <property type="entry name" value="Non-ribosomal peptide synthetase PvdI"/>
    <property type="match status" value="1"/>
</dbReference>
<evidence type="ECO:0000256" key="2">
    <source>
        <dbReference type="ARBA" id="ARBA00004924"/>
    </source>
</evidence>
<dbReference type="EMBL" id="AP019376">
    <property type="protein sequence ID" value="BBH87051.1"/>
    <property type="molecule type" value="Genomic_DNA"/>
</dbReference>
<dbReference type="Pfam" id="PF00501">
    <property type="entry name" value="AMP-binding"/>
    <property type="match status" value="2"/>
</dbReference>
<dbReference type="PANTHER" id="PTHR45527">
    <property type="entry name" value="NONRIBOSOMAL PEPTIDE SYNTHETASE"/>
    <property type="match status" value="1"/>
</dbReference>
<dbReference type="Gene3D" id="3.30.559.30">
    <property type="entry name" value="Nonribosomal peptide synthetase, condensation domain"/>
    <property type="match status" value="4"/>
</dbReference>
<dbReference type="FunFam" id="3.30.559.10:FF:000023">
    <property type="entry name" value="Non-ribosomal peptide synthetase"/>
    <property type="match status" value="1"/>
</dbReference>
<reference evidence="10" key="1">
    <citation type="submission" date="2018-12" db="EMBL/GenBank/DDBJ databases">
        <title>Novel natural products biosynthetic potential of the class Ktedonobacteria.</title>
        <authorList>
            <person name="Zheng Y."/>
            <person name="Saitou A."/>
            <person name="Wang C.M."/>
            <person name="Toyoda A."/>
            <person name="Minakuchi Y."/>
            <person name="Sekiguchi Y."/>
            <person name="Ueda K."/>
            <person name="Takano H."/>
            <person name="Sakai Y."/>
            <person name="Yokota A."/>
            <person name="Yabe S."/>
        </authorList>
    </citation>
    <scope>NUCLEOTIDE SEQUENCE</scope>
    <source>
        <strain evidence="10">COM3</strain>
    </source>
</reference>
<dbReference type="Gene3D" id="3.40.50.12780">
    <property type="entry name" value="N-terminal domain of ligase-like"/>
    <property type="match status" value="1"/>
</dbReference>
<dbReference type="Gene3D" id="3.40.50.150">
    <property type="entry name" value="Vaccinia Virus protein VP39"/>
    <property type="match status" value="1"/>
</dbReference>
<dbReference type="InterPro" id="IPR006162">
    <property type="entry name" value="Ppantetheine_attach_site"/>
</dbReference>
<dbReference type="FunFam" id="3.40.50.980:FF:000001">
    <property type="entry name" value="Non-ribosomal peptide synthetase"/>
    <property type="match status" value="2"/>
</dbReference>
<keyword evidence="7" id="KW-0677">Repeat</keyword>
<feature type="domain" description="Carrier" evidence="9">
    <location>
        <begin position="3440"/>
        <end position="3515"/>
    </location>
</feature>
<dbReference type="FunFam" id="1.10.1200.10:FF:000005">
    <property type="entry name" value="Nonribosomal peptide synthetase 1"/>
    <property type="match status" value="3"/>
</dbReference>
<dbReference type="CDD" id="cd19534">
    <property type="entry name" value="E_NRPS"/>
    <property type="match status" value="1"/>
</dbReference>
<dbReference type="Gene3D" id="3.40.50.1820">
    <property type="entry name" value="alpha/beta hydrolase"/>
    <property type="match status" value="1"/>
</dbReference>
<dbReference type="InterPro" id="IPR020845">
    <property type="entry name" value="AMP-binding_CS"/>
</dbReference>
<dbReference type="Gene3D" id="3.40.50.980">
    <property type="match status" value="2"/>
</dbReference>
<dbReference type="SUPFAM" id="SSF56801">
    <property type="entry name" value="Acetyl-CoA synthetase-like"/>
    <property type="match status" value="2"/>
</dbReference>
<feature type="domain" description="Carrier" evidence="9">
    <location>
        <begin position="982"/>
        <end position="1056"/>
    </location>
</feature>
<accession>A0A455SI89</accession>
<comment type="pathway">
    <text evidence="2">Siderophore biosynthesis.</text>
</comment>
<dbReference type="InterPro" id="IPR057737">
    <property type="entry name" value="Condensation_MtbB-like"/>
</dbReference>